<dbReference type="Proteomes" id="UP000477386">
    <property type="component" value="Unassembled WGS sequence"/>
</dbReference>
<name>A0A6M0ISK7_9BACT</name>
<dbReference type="RefSeq" id="WP_164043145.1">
    <property type="nucleotide sequence ID" value="NZ_JAAGNZ010000003.1"/>
</dbReference>
<accession>A0A6M0ISK7</accession>
<gene>
    <name evidence="1" type="ORF">GK091_24345</name>
</gene>
<reference evidence="1 2" key="1">
    <citation type="submission" date="2020-02" db="EMBL/GenBank/DDBJ databases">
        <title>Draft genome sequence of two Spirosoma agri KCTC 52727 and Spirosoma terrae KCTC 52035.</title>
        <authorList>
            <person name="Rojas J."/>
            <person name="Ambika Manirajan B."/>
            <person name="Ratering S."/>
            <person name="Suarez C."/>
            <person name="Schnell S."/>
        </authorList>
    </citation>
    <scope>NUCLEOTIDE SEQUENCE [LARGE SCALE GENOMIC DNA]</scope>
    <source>
        <strain evidence="1 2">KCTC 52727</strain>
    </source>
</reference>
<protein>
    <submittedName>
        <fullName evidence="1">Uncharacterized protein</fullName>
    </submittedName>
</protein>
<evidence type="ECO:0000313" key="2">
    <source>
        <dbReference type="Proteomes" id="UP000477386"/>
    </source>
</evidence>
<evidence type="ECO:0000313" key="1">
    <source>
        <dbReference type="EMBL" id="NEU70033.1"/>
    </source>
</evidence>
<dbReference type="EMBL" id="JAAGNZ010000003">
    <property type="protein sequence ID" value="NEU70033.1"/>
    <property type="molecule type" value="Genomic_DNA"/>
</dbReference>
<proteinExistence type="predicted"/>
<organism evidence="1 2">
    <name type="scientific">Spirosoma agri</name>
    <dbReference type="NCBI Taxonomy" id="1987381"/>
    <lineage>
        <taxon>Bacteria</taxon>
        <taxon>Pseudomonadati</taxon>
        <taxon>Bacteroidota</taxon>
        <taxon>Cytophagia</taxon>
        <taxon>Cytophagales</taxon>
        <taxon>Cytophagaceae</taxon>
        <taxon>Spirosoma</taxon>
    </lineage>
</organism>
<dbReference type="AlphaFoldDB" id="A0A6M0ISK7"/>
<comment type="caution">
    <text evidence="1">The sequence shown here is derived from an EMBL/GenBank/DDBJ whole genome shotgun (WGS) entry which is preliminary data.</text>
</comment>
<keyword evidence="2" id="KW-1185">Reference proteome</keyword>
<sequence length="129" mass="13467">MKKYLLLCTLLLTGTASNLLRRLMLDLFLSVAALLLFTQMGTAQTLDYVTGAGGGRIGNDQGRATVTDASSNVCVTGMFSSAPYYGCTLLVSAGGNDMWPSTTQRGCSSGSGAPEEVVVTLATGYYSCK</sequence>